<feature type="compositionally biased region" description="Polar residues" evidence="1">
    <location>
        <begin position="20"/>
        <end position="33"/>
    </location>
</feature>
<feature type="compositionally biased region" description="Basic and acidic residues" evidence="1">
    <location>
        <begin position="1"/>
        <end position="10"/>
    </location>
</feature>
<feature type="region of interest" description="Disordered" evidence="1">
    <location>
        <begin position="1"/>
        <end position="117"/>
    </location>
</feature>
<feature type="compositionally biased region" description="Polar residues" evidence="1">
    <location>
        <begin position="83"/>
        <end position="92"/>
    </location>
</feature>
<keyword evidence="3" id="KW-1185">Reference proteome</keyword>
<dbReference type="AlphaFoldDB" id="A0AAD8YE15"/>
<reference evidence="2" key="1">
    <citation type="submission" date="2023-06" db="EMBL/GenBank/DDBJ databases">
        <title>Survivors Of The Sea: Transcriptome response of Skeletonema marinoi to long-term dormancy.</title>
        <authorList>
            <person name="Pinder M.I.M."/>
            <person name="Kourtchenko O."/>
            <person name="Robertson E.K."/>
            <person name="Larsson T."/>
            <person name="Maumus F."/>
            <person name="Osuna-Cruz C.M."/>
            <person name="Vancaester E."/>
            <person name="Stenow R."/>
            <person name="Vandepoele K."/>
            <person name="Ploug H."/>
            <person name="Bruchert V."/>
            <person name="Godhe A."/>
            <person name="Topel M."/>
        </authorList>
    </citation>
    <scope>NUCLEOTIDE SEQUENCE</scope>
    <source>
        <strain evidence="2">R05AC</strain>
    </source>
</reference>
<organism evidence="2 3">
    <name type="scientific">Skeletonema marinoi</name>
    <dbReference type="NCBI Taxonomy" id="267567"/>
    <lineage>
        <taxon>Eukaryota</taxon>
        <taxon>Sar</taxon>
        <taxon>Stramenopiles</taxon>
        <taxon>Ochrophyta</taxon>
        <taxon>Bacillariophyta</taxon>
        <taxon>Coscinodiscophyceae</taxon>
        <taxon>Thalassiosirophycidae</taxon>
        <taxon>Thalassiosirales</taxon>
        <taxon>Skeletonemataceae</taxon>
        <taxon>Skeletonema</taxon>
        <taxon>Skeletonema marinoi-dohrnii complex</taxon>
    </lineage>
</organism>
<sequence>MSQQRDREELLSMLHRRTDQNLQMPQIPPSNSLMVEPLPAARQSAEPIDTEMRYESEEPASASELFSSTAAKKEGSPPHRRSPLQQKETLLQQKPLHLERRIPLRQKEKNHSLKKSPLGMGSIRVKRVKSRLQTVRFGSRRASDLTAKGTKDVEEGSQSTEKEEPNLRAVTKSLPKRDKKGSTTKTSITKTAKELVAKTNKKEVHQKLRQKMMKPMFTRRRPILS</sequence>
<accession>A0AAD8YE15</accession>
<feature type="compositionally biased region" description="Basic and acidic residues" evidence="1">
    <location>
        <begin position="149"/>
        <end position="166"/>
    </location>
</feature>
<feature type="compositionally biased region" description="Basic residues" evidence="1">
    <location>
        <begin position="207"/>
        <end position="225"/>
    </location>
</feature>
<evidence type="ECO:0000256" key="1">
    <source>
        <dbReference type="SAM" id="MobiDB-lite"/>
    </source>
</evidence>
<evidence type="ECO:0000313" key="3">
    <source>
        <dbReference type="Proteomes" id="UP001224775"/>
    </source>
</evidence>
<protein>
    <submittedName>
        <fullName evidence="2">Uncharacterized protein</fullName>
    </submittedName>
</protein>
<evidence type="ECO:0000313" key="2">
    <source>
        <dbReference type="EMBL" id="KAK1744467.1"/>
    </source>
</evidence>
<proteinExistence type="predicted"/>
<dbReference type="Proteomes" id="UP001224775">
    <property type="component" value="Unassembled WGS sequence"/>
</dbReference>
<feature type="region of interest" description="Disordered" evidence="1">
    <location>
        <begin position="139"/>
        <end position="225"/>
    </location>
</feature>
<feature type="compositionally biased region" description="Basic and acidic residues" evidence="1">
    <location>
        <begin position="96"/>
        <end position="111"/>
    </location>
</feature>
<dbReference type="EMBL" id="JATAAI010000007">
    <property type="protein sequence ID" value="KAK1744467.1"/>
    <property type="molecule type" value="Genomic_DNA"/>
</dbReference>
<comment type="caution">
    <text evidence="2">The sequence shown here is derived from an EMBL/GenBank/DDBJ whole genome shotgun (WGS) entry which is preliminary data.</text>
</comment>
<feature type="compositionally biased region" description="Basic and acidic residues" evidence="1">
    <location>
        <begin position="191"/>
        <end position="206"/>
    </location>
</feature>
<gene>
    <name evidence="2" type="ORF">QTG54_005000</name>
</gene>
<name>A0AAD8YE15_9STRA</name>